<keyword evidence="6" id="KW-0862">Zinc</keyword>
<accession>A0ABW5J9L7</accession>
<keyword evidence="3" id="KW-0479">Metal-binding</keyword>
<evidence type="ECO:0000256" key="10">
    <source>
        <dbReference type="ARBA" id="ARBA00047890"/>
    </source>
</evidence>
<dbReference type="PANTHER" id="PTHR42914:SF1">
    <property type="entry name" value="7-CYANO-7-DEAZAGUANINE SYNTHASE"/>
    <property type="match status" value="1"/>
</dbReference>
<evidence type="ECO:0000313" key="12">
    <source>
        <dbReference type="Proteomes" id="UP001597510"/>
    </source>
</evidence>
<dbReference type="InterPro" id="IPR018317">
    <property type="entry name" value="QueC"/>
</dbReference>
<dbReference type="InterPro" id="IPR014729">
    <property type="entry name" value="Rossmann-like_a/b/a_fold"/>
</dbReference>
<protein>
    <recommendedName>
        <fullName evidence="9">7-cyano-7-deazaguanine synthase</fullName>
        <ecNumber evidence="9">6.3.4.20</ecNumber>
    </recommendedName>
</protein>
<proteinExistence type="inferred from homology"/>
<evidence type="ECO:0000256" key="4">
    <source>
        <dbReference type="ARBA" id="ARBA00022741"/>
    </source>
</evidence>
<keyword evidence="7" id="KW-0067">ATP-binding</keyword>
<dbReference type="SUPFAM" id="SSF52402">
    <property type="entry name" value="Adenine nucleotide alpha hydrolases-like"/>
    <property type="match status" value="1"/>
</dbReference>
<dbReference type="GO" id="GO:0016874">
    <property type="term" value="F:ligase activity"/>
    <property type="evidence" value="ECO:0007669"/>
    <property type="project" value="UniProtKB-KW"/>
</dbReference>
<evidence type="ECO:0000313" key="11">
    <source>
        <dbReference type="EMBL" id="MFD2521575.1"/>
    </source>
</evidence>
<evidence type="ECO:0000256" key="1">
    <source>
        <dbReference type="ARBA" id="ARBA00005061"/>
    </source>
</evidence>
<keyword evidence="2 11" id="KW-0436">Ligase</keyword>
<dbReference type="EC" id="6.3.4.20" evidence="9"/>
<gene>
    <name evidence="11" type="ORF">ACFSR2_11830</name>
</gene>
<evidence type="ECO:0000256" key="3">
    <source>
        <dbReference type="ARBA" id="ARBA00022723"/>
    </source>
</evidence>
<dbReference type="Proteomes" id="UP001597510">
    <property type="component" value="Unassembled WGS sequence"/>
</dbReference>
<comment type="similarity">
    <text evidence="8">Belongs to the QueC family.</text>
</comment>
<evidence type="ECO:0000256" key="9">
    <source>
        <dbReference type="ARBA" id="ARBA00039149"/>
    </source>
</evidence>
<organism evidence="11 12">
    <name type="scientific">Emticicia soli</name>
    <dbReference type="NCBI Taxonomy" id="2027878"/>
    <lineage>
        <taxon>Bacteria</taxon>
        <taxon>Pseudomonadati</taxon>
        <taxon>Bacteroidota</taxon>
        <taxon>Cytophagia</taxon>
        <taxon>Cytophagales</taxon>
        <taxon>Leadbetterellaceae</taxon>
        <taxon>Emticicia</taxon>
    </lineage>
</organism>
<keyword evidence="5" id="KW-0671">Queuosine biosynthesis</keyword>
<dbReference type="Gene3D" id="3.40.50.620">
    <property type="entry name" value="HUPs"/>
    <property type="match status" value="1"/>
</dbReference>
<evidence type="ECO:0000256" key="6">
    <source>
        <dbReference type="ARBA" id="ARBA00022833"/>
    </source>
</evidence>
<dbReference type="PANTHER" id="PTHR42914">
    <property type="entry name" value="7-CYANO-7-DEAZAGUANINE SYNTHASE"/>
    <property type="match status" value="1"/>
</dbReference>
<evidence type="ECO:0000256" key="5">
    <source>
        <dbReference type="ARBA" id="ARBA00022785"/>
    </source>
</evidence>
<comment type="pathway">
    <text evidence="1">Purine metabolism; 7-cyano-7-deazaguanine biosynthesis.</text>
</comment>
<keyword evidence="4" id="KW-0547">Nucleotide-binding</keyword>
<name>A0ABW5J9L7_9BACT</name>
<comment type="caution">
    <text evidence="11">The sequence shown here is derived from an EMBL/GenBank/DDBJ whole genome shotgun (WGS) entry which is preliminary data.</text>
</comment>
<keyword evidence="12" id="KW-1185">Reference proteome</keyword>
<dbReference type="RefSeq" id="WP_340235762.1">
    <property type="nucleotide sequence ID" value="NZ_JBBEWC010000005.1"/>
</dbReference>
<comment type="catalytic activity">
    <reaction evidence="10">
        <text>7-carboxy-7-carbaguanine + NH4(+) + 2 ATP = 7-cyano-7-carbaguanine + 2 AMP + 2 diphosphate + 2 H(+)</text>
        <dbReference type="Rhea" id="RHEA:27982"/>
        <dbReference type="ChEBI" id="CHEBI:15378"/>
        <dbReference type="ChEBI" id="CHEBI:28938"/>
        <dbReference type="ChEBI" id="CHEBI:30616"/>
        <dbReference type="ChEBI" id="CHEBI:33019"/>
        <dbReference type="ChEBI" id="CHEBI:45075"/>
        <dbReference type="ChEBI" id="CHEBI:61036"/>
        <dbReference type="ChEBI" id="CHEBI:456215"/>
        <dbReference type="EC" id="6.3.4.20"/>
    </reaction>
</comment>
<evidence type="ECO:0000256" key="8">
    <source>
        <dbReference type="ARBA" id="ARBA00037993"/>
    </source>
</evidence>
<evidence type="ECO:0000256" key="2">
    <source>
        <dbReference type="ARBA" id="ARBA00022598"/>
    </source>
</evidence>
<evidence type="ECO:0000256" key="7">
    <source>
        <dbReference type="ARBA" id="ARBA00022840"/>
    </source>
</evidence>
<dbReference type="Pfam" id="PF06508">
    <property type="entry name" value="QueC"/>
    <property type="match status" value="1"/>
</dbReference>
<dbReference type="EMBL" id="JBHULC010000011">
    <property type="protein sequence ID" value="MFD2521575.1"/>
    <property type="molecule type" value="Genomic_DNA"/>
</dbReference>
<sequence>MIKGLLLSGGIDSIALAFWLRPQYAFTIDYGQKAAISEMKASAEICKILNIVHVPIIVDCSLLGSGDLANKSPTNHAPSSEWWPFRNQLLITLAGMKSIDFGINELILGSVKNDSFHLDGTLPFYTHINSLMELQEGNIKINVPGINLSTIELVTLSKVPIEILGWAHSCHKSNTPCGNCNGCNKYIYTMQSLGFD</sequence>
<reference evidence="12" key="1">
    <citation type="journal article" date="2019" name="Int. J. Syst. Evol. Microbiol.">
        <title>The Global Catalogue of Microorganisms (GCM) 10K type strain sequencing project: providing services to taxonomists for standard genome sequencing and annotation.</title>
        <authorList>
            <consortium name="The Broad Institute Genomics Platform"/>
            <consortium name="The Broad Institute Genome Sequencing Center for Infectious Disease"/>
            <person name="Wu L."/>
            <person name="Ma J."/>
        </authorList>
    </citation>
    <scope>NUCLEOTIDE SEQUENCE [LARGE SCALE GENOMIC DNA]</scope>
    <source>
        <strain evidence="12">KCTC 52344</strain>
    </source>
</reference>